<dbReference type="Pfam" id="PF01425">
    <property type="entry name" value="Amidase"/>
    <property type="match status" value="1"/>
</dbReference>
<evidence type="ECO:0000313" key="4">
    <source>
        <dbReference type="Proteomes" id="UP000029444"/>
    </source>
</evidence>
<reference evidence="3 4" key="1">
    <citation type="submission" date="2012-09" db="EMBL/GenBank/DDBJ databases">
        <title>Genome Sequence of alkane-degrading Bacterium Alcanivorax sp. 19-m-6.</title>
        <authorList>
            <person name="Lai Q."/>
            <person name="Shao Z."/>
        </authorList>
    </citation>
    <scope>NUCLEOTIDE SEQUENCE [LARGE SCALE GENOMIC DNA]</scope>
    <source>
        <strain evidence="3 4">19-m-6</strain>
    </source>
</reference>
<name>A0A095SKX1_9GAMM</name>
<protein>
    <submittedName>
        <fullName evidence="3">Allophanate hydrolase</fullName>
    </submittedName>
</protein>
<dbReference type="SUPFAM" id="SSF75304">
    <property type="entry name" value="Amidase signature (AS) enzymes"/>
    <property type="match status" value="1"/>
</dbReference>
<feature type="domain" description="Amidase" evidence="1">
    <location>
        <begin position="48"/>
        <end position="427"/>
    </location>
</feature>
<dbReference type="PATRIC" id="fig|1177154.3.peg.1671"/>
<dbReference type="InterPro" id="IPR023631">
    <property type="entry name" value="Amidase_dom"/>
</dbReference>
<dbReference type="NCBIfam" id="NF006043">
    <property type="entry name" value="PRK08186.1"/>
    <property type="match status" value="1"/>
</dbReference>
<evidence type="ECO:0000313" key="3">
    <source>
        <dbReference type="EMBL" id="KGD65207.1"/>
    </source>
</evidence>
<dbReference type="InterPro" id="IPR000120">
    <property type="entry name" value="Amidase"/>
</dbReference>
<proteinExistence type="predicted"/>
<dbReference type="PANTHER" id="PTHR11895:SF169">
    <property type="entry name" value="GLUTAMYL-TRNA(GLN) AMIDOTRANSFERASE"/>
    <property type="match status" value="1"/>
</dbReference>
<dbReference type="NCBIfam" id="TIGR02713">
    <property type="entry name" value="allophanate_hyd"/>
    <property type="match status" value="1"/>
</dbReference>
<dbReference type="Proteomes" id="UP000029444">
    <property type="component" value="Unassembled WGS sequence"/>
</dbReference>
<evidence type="ECO:0000259" key="2">
    <source>
        <dbReference type="Pfam" id="PF21986"/>
    </source>
</evidence>
<keyword evidence="4" id="KW-1185">Reference proteome</keyword>
<dbReference type="EMBL" id="ARXV01000005">
    <property type="protein sequence ID" value="KGD65207.1"/>
    <property type="molecule type" value="Genomic_DNA"/>
</dbReference>
<dbReference type="Gene3D" id="3.90.1300.10">
    <property type="entry name" value="Amidase signature (AS) domain"/>
    <property type="match status" value="1"/>
</dbReference>
<accession>A0A095SKX1</accession>
<dbReference type="InterPro" id="IPR036928">
    <property type="entry name" value="AS_sf"/>
</dbReference>
<dbReference type="InterPro" id="IPR053844">
    <property type="entry name" value="AH_C"/>
</dbReference>
<gene>
    <name evidence="3" type="ORF">Y5S_01641</name>
</gene>
<keyword evidence="3" id="KW-0378">Hydrolase</keyword>
<dbReference type="eggNOG" id="COG0154">
    <property type="taxonomic scope" value="Bacteria"/>
</dbReference>
<dbReference type="PANTHER" id="PTHR11895">
    <property type="entry name" value="TRANSAMIDASE"/>
    <property type="match status" value="1"/>
</dbReference>
<dbReference type="AlphaFoldDB" id="A0A095SKX1"/>
<comment type="caution">
    <text evidence="3">The sequence shown here is derived from an EMBL/GenBank/DDBJ whole genome shotgun (WGS) entry which is preliminary data.</text>
</comment>
<dbReference type="RefSeq" id="WP_035232129.1">
    <property type="nucleotide sequence ID" value="NZ_ARXV01000005.1"/>
</dbReference>
<dbReference type="Gene3D" id="3.10.490.10">
    <property type="entry name" value="Gamma-glutamyl cyclotransferase-like"/>
    <property type="match status" value="1"/>
</dbReference>
<feature type="domain" description="Allophanate hydrolase C-terminal" evidence="2">
    <location>
        <begin position="465"/>
        <end position="589"/>
    </location>
</feature>
<evidence type="ECO:0000259" key="1">
    <source>
        <dbReference type="Pfam" id="PF01425"/>
    </source>
</evidence>
<dbReference type="Pfam" id="PF21986">
    <property type="entry name" value="AH_C"/>
    <property type="match status" value="1"/>
</dbReference>
<dbReference type="OrthoDB" id="8872210at2"/>
<dbReference type="Gene3D" id="1.20.58.1700">
    <property type="match status" value="1"/>
</dbReference>
<organism evidence="3 4">
    <name type="scientific">Alcanivorax nanhaiticus</name>
    <dbReference type="NCBI Taxonomy" id="1177154"/>
    <lineage>
        <taxon>Bacteria</taxon>
        <taxon>Pseudomonadati</taxon>
        <taxon>Pseudomonadota</taxon>
        <taxon>Gammaproteobacteria</taxon>
        <taxon>Oceanospirillales</taxon>
        <taxon>Alcanivoracaceae</taxon>
        <taxon>Alcanivorax</taxon>
    </lineage>
</organism>
<dbReference type="STRING" id="1177154.Y5S_01641"/>
<dbReference type="InterPro" id="IPR014085">
    <property type="entry name" value="Allophanate_hydrolase"/>
</dbReference>
<sequence length="597" mass="63662">MIGWTLDQWQAAYRSGELSPAQAIKQLATALHDSERALWIHLLDESSLIAQAETLTDPDLPLYGIPFAVKDNIDVAGMPTTAACPAFAYTPKEDATAVRLLREAGAIVVGKTNLDQFATGLVGTRSPYGEVPNPFNPDYLSGGSSSGSSVAVSMGLVPFALGTDTAGSGRVPAAFTNTVGLKPTRGAISTKGVVPACRTLDCVSIFALDVSDAATVYRILGQFDPQDDYSRATPSLQNKGLPARPKLGIPKDLPWFGDEQARALWERNLAAMSEIAELVSVDTMVLEDAAALLYQGPWVAERLTVAEPLLQTQPDAILPVIRDILEPAATLSAADSFRAQYQLAELKRQSEQLMASVDALLLPTTPGIYTRAAVSADPITLNSQLGTWTNFVNLLDMCALALPGGFREDGLPGGITLIGSAWQDHALSEFGRRWQHHLPWQAGATGQMLAQPTPAAANDDPAHTITVAVVGAHLTGMPLNGQLVERDAVLIEATHTAPCYRLYALANTVPPKPGLIRNPADGGDSIPIELWQMPIEHFGSFVGLIPAPLGIGSLETVDGRWVKGFICEPWAINDATDITALGGWRNYIASLQTKEPV</sequence>
<dbReference type="GO" id="GO:0016787">
    <property type="term" value="F:hydrolase activity"/>
    <property type="evidence" value="ECO:0007669"/>
    <property type="project" value="UniProtKB-KW"/>
</dbReference>